<keyword evidence="2" id="KW-1133">Transmembrane helix</keyword>
<dbReference type="AlphaFoldDB" id="A0A4R2QF62"/>
<keyword evidence="4" id="KW-1185">Reference proteome</keyword>
<gene>
    <name evidence="3" type="ORF">EV191_112105</name>
</gene>
<organism evidence="3 4">
    <name type="scientific">Tamaricihabitans halophyticus</name>
    <dbReference type="NCBI Taxonomy" id="1262583"/>
    <lineage>
        <taxon>Bacteria</taxon>
        <taxon>Bacillati</taxon>
        <taxon>Actinomycetota</taxon>
        <taxon>Actinomycetes</taxon>
        <taxon>Pseudonocardiales</taxon>
        <taxon>Pseudonocardiaceae</taxon>
        <taxon>Tamaricihabitans</taxon>
    </lineage>
</organism>
<feature type="transmembrane region" description="Helical" evidence="2">
    <location>
        <begin position="88"/>
        <end position="106"/>
    </location>
</feature>
<accession>A0A4R2QF62</accession>
<reference evidence="3 4" key="1">
    <citation type="submission" date="2019-03" db="EMBL/GenBank/DDBJ databases">
        <title>Genomic Encyclopedia of Type Strains, Phase IV (KMG-IV): sequencing the most valuable type-strain genomes for metagenomic binning, comparative biology and taxonomic classification.</title>
        <authorList>
            <person name="Goeker M."/>
        </authorList>
    </citation>
    <scope>NUCLEOTIDE SEQUENCE [LARGE SCALE GENOMIC DNA]</scope>
    <source>
        <strain evidence="3 4">DSM 45765</strain>
    </source>
</reference>
<evidence type="ECO:0000256" key="1">
    <source>
        <dbReference type="SAM" id="MobiDB-lite"/>
    </source>
</evidence>
<protein>
    <submittedName>
        <fullName evidence="3">Putative membrane protein DUF2306</fullName>
    </submittedName>
</protein>
<name>A0A4R2QF62_9PSEU</name>
<feature type="region of interest" description="Disordered" evidence="1">
    <location>
        <begin position="217"/>
        <end position="241"/>
    </location>
</feature>
<dbReference type="EMBL" id="SLXQ01000012">
    <property type="protein sequence ID" value="TCP47309.1"/>
    <property type="molecule type" value="Genomic_DNA"/>
</dbReference>
<keyword evidence="2" id="KW-0812">Transmembrane</keyword>
<keyword evidence="2" id="KW-0472">Membrane</keyword>
<dbReference type="Pfam" id="PF10067">
    <property type="entry name" value="DUF2306"/>
    <property type="match status" value="1"/>
</dbReference>
<feature type="transmembrane region" description="Helical" evidence="2">
    <location>
        <begin position="150"/>
        <end position="176"/>
    </location>
</feature>
<comment type="caution">
    <text evidence="3">The sequence shown here is derived from an EMBL/GenBank/DDBJ whole genome shotgun (WGS) entry which is preliminary data.</text>
</comment>
<dbReference type="InterPro" id="IPR018750">
    <property type="entry name" value="DUF2306_membrane"/>
</dbReference>
<sequence length="241" mass="27229">MTSRVSRPILRRPWVGPLLVGTIAFLAFTLPPYLGLDPSQSRVEPRFPGHYATLVLHIFFGSVALCTACLQVWPWLRTRYPAVHRWSGQLYVFLGVLPAGIASLWFTWRGEFGANQEVANTTLAVLWLACTIAGYRMARARRFADHREWMIRSFALSFSIVTNRLWQVVFLGMFVPGGFAGDPGSPEFAQAIGASTWVSWLVNLFIAEWWLRRTSRKRPPRNRSRPGPSPLRSSLPESSPA</sequence>
<evidence type="ECO:0000313" key="4">
    <source>
        <dbReference type="Proteomes" id="UP000294911"/>
    </source>
</evidence>
<evidence type="ECO:0000313" key="3">
    <source>
        <dbReference type="EMBL" id="TCP47309.1"/>
    </source>
</evidence>
<feature type="transmembrane region" description="Helical" evidence="2">
    <location>
        <begin position="188"/>
        <end position="211"/>
    </location>
</feature>
<feature type="compositionally biased region" description="Low complexity" evidence="1">
    <location>
        <begin position="230"/>
        <end position="241"/>
    </location>
</feature>
<dbReference type="RefSeq" id="WP_132879265.1">
    <property type="nucleotide sequence ID" value="NZ_SLXQ01000012.1"/>
</dbReference>
<evidence type="ECO:0000256" key="2">
    <source>
        <dbReference type="SAM" id="Phobius"/>
    </source>
</evidence>
<dbReference type="Proteomes" id="UP000294911">
    <property type="component" value="Unassembled WGS sequence"/>
</dbReference>
<proteinExistence type="predicted"/>
<feature type="transmembrane region" description="Helical" evidence="2">
    <location>
        <begin position="54"/>
        <end position="76"/>
    </location>
</feature>
<dbReference type="OrthoDB" id="4698148at2"/>
<feature type="transmembrane region" description="Helical" evidence="2">
    <location>
        <begin position="14"/>
        <end position="34"/>
    </location>
</feature>
<feature type="transmembrane region" description="Helical" evidence="2">
    <location>
        <begin position="118"/>
        <end position="138"/>
    </location>
</feature>